<dbReference type="EMBL" id="CP030850">
    <property type="protein sequence ID" value="AXE16838.1"/>
    <property type="molecule type" value="Genomic_DNA"/>
</dbReference>
<dbReference type="Gene3D" id="1.10.510.10">
    <property type="entry name" value="Transferase(Phosphotransferase) domain 1"/>
    <property type="match status" value="1"/>
</dbReference>
<evidence type="ECO:0000256" key="4">
    <source>
        <dbReference type="ARBA" id="ARBA00022840"/>
    </source>
</evidence>
<dbReference type="InterPro" id="IPR034646">
    <property type="entry name" value="ADCK3_dom"/>
</dbReference>
<keyword evidence="3" id="KW-0547">Nucleotide-binding</keyword>
<organism evidence="6 7">
    <name type="scientific">Runella rosea</name>
    <dbReference type="NCBI Taxonomy" id="2259595"/>
    <lineage>
        <taxon>Bacteria</taxon>
        <taxon>Pseudomonadati</taxon>
        <taxon>Bacteroidota</taxon>
        <taxon>Cytophagia</taxon>
        <taxon>Cytophagales</taxon>
        <taxon>Spirosomataceae</taxon>
        <taxon>Runella</taxon>
    </lineage>
</organism>
<keyword evidence="4" id="KW-0067">ATP-binding</keyword>
<evidence type="ECO:0000259" key="5">
    <source>
        <dbReference type="PROSITE" id="PS50011"/>
    </source>
</evidence>
<dbReference type="PANTHER" id="PTHR43851">
    <property type="match status" value="1"/>
</dbReference>
<dbReference type="PANTHER" id="PTHR43851:SF3">
    <property type="entry name" value="COENZYME Q8"/>
    <property type="match status" value="1"/>
</dbReference>
<feature type="domain" description="Protein kinase" evidence="5">
    <location>
        <begin position="121"/>
        <end position="444"/>
    </location>
</feature>
<dbReference type="GO" id="GO:0005524">
    <property type="term" value="F:ATP binding"/>
    <property type="evidence" value="ECO:0007669"/>
    <property type="project" value="UniProtKB-KW"/>
</dbReference>
<name>A0A344TDW7_9BACT</name>
<dbReference type="RefSeq" id="WP_114065625.1">
    <property type="nucleotide sequence ID" value="NZ_CP030850.1"/>
</dbReference>
<keyword evidence="2" id="KW-0808">Transferase</keyword>
<evidence type="ECO:0000256" key="1">
    <source>
        <dbReference type="ARBA" id="ARBA00009670"/>
    </source>
</evidence>
<reference evidence="6 7" key="1">
    <citation type="submission" date="2018-07" db="EMBL/GenBank/DDBJ databases">
        <title>Genome sequencing of Runella.</title>
        <authorList>
            <person name="Baek M.-G."/>
            <person name="Yi H."/>
        </authorList>
    </citation>
    <scope>NUCLEOTIDE SEQUENCE [LARGE SCALE GENOMIC DNA]</scope>
    <source>
        <strain evidence="6 7">HYN0085</strain>
    </source>
</reference>
<sequence>MKQQNSIPTSKVARATQFLKTGAKIGGNYLKYNVKKIMDPSMTRDELHQDNATDVYESLSELKGSALKVAQMLSMDRSVLPRQYVDKFQMSQYSAPPLSGPLVVKTFRGYFGKAPHELYDSFDINAINAASIGQVHEARKDGKRLAVKIQYPGVAESISSDLKMVKPLAVTLFGLNEKDVERYTEEVETKLLEETDYELELRRSVEISEACSHIEGLIFPKYYPQLSSKRILTMDWLEGLHLKDFLQTNPTQEARDRIGQLLWDFYDHQVHQLRQVHADPHPGNFLMRADGTMGVIDFGCVKVIPDYFYDNYFTLINPDTVDDDALIEKIFYNLEFLVKEDGPREKALFTDLFKQMIRLLGQPFASEEFDFGDHSYFDTVYAFADELAKVEEIRNSKVARGSKDGLYINRTYFGLYSMLNELGARVRTNRPEWLRSKKQEAQVS</sequence>
<dbReference type="OrthoDB" id="9795390at2"/>
<dbReference type="SUPFAM" id="SSF56112">
    <property type="entry name" value="Protein kinase-like (PK-like)"/>
    <property type="match status" value="1"/>
</dbReference>
<dbReference type="InterPro" id="IPR004147">
    <property type="entry name" value="ABC1_dom"/>
</dbReference>
<evidence type="ECO:0000256" key="2">
    <source>
        <dbReference type="ARBA" id="ARBA00022679"/>
    </source>
</evidence>
<dbReference type="KEGG" id="run:DR864_03345"/>
<dbReference type="InterPro" id="IPR051409">
    <property type="entry name" value="Atypical_kinase_ADCK"/>
</dbReference>
<dbReference type="Proteomes" id="UP000251993">
    <property type="component" value="Chromosome"/>
</dbReference>
<dbReference type="GO" id="GO:0004672">
    <property type="term" value="F:protein kinase activity"/>
    <property type="evidence" value="ECO:0007669"/>
    <property type="project" value="InterPro"/>
</dbReference>
<proteinExistence type="inferred from homology"/>
<dbReference type="Pfam" id="PF03109">
    <property type="entry name" value="ABC1"/>
    <property type="match status" value="1"/>
</dbReference>
<dbReference type="GO" id="GO:0006744">
    <property type="term" value="P:ubiquinone biosynthetic process"/>
    <property type="evidence" value="ECO:0007669"/>
    <property type="project" value="TreeGrafter"/>
</dbReference>
<dbReference type="InterPro" id="IPR000719">
    <property type="entry name" value="Prot_kinase_dom"/>
</dbReference>
<keyword evidence="7" id="KW-1185">Reference proteome</keyword>
<dbReference type="InterPro" id="IPR011009">
    <property type="entry name" value="Kinase-like_dom_sf"/>
</dbReference>
<evidence type="ECO:0000313" key="7">
    <source>
        <dbReference type="Proteomes" id="UP000251993"/>
    </source>
</evidence>
<accession>A0A344TDW7</accession>
<comment type="similarity">
    <text evidence="1">Belongs to the protein kinase superfamily. ADCK protein kinase family.</text>
</comment>
<evidence type="ECO:0000256" key="3">
    <source>
        <dbReference type="ARBA" id="ARBA00022741"/>
    </source>
</evidence>
<dbReference type="CDD" id="cd13970">
    <property type="entry name" value="ABC1_ADCK3"/>
    <property type="match status" value="1"/>
</dbReference>
<gene>
    <name evidence="6" type="ORF">DR864_03345</name>
</gene>
<keyword evidence="6" id="KW-0418">Kinase</keyword>
<dbReference type="AlphaFoldDB" id="A0A344TDW7"/>
<evidence type="ECO:0000313" key="6">
    <source>
        <dbReference type="EMBL" id="AXE16838.1"/>
    </source>
</evidence>
<dbReference type="PROSITE" id="PS50011">
    <property type="entry name" value="PROTEIN_KINASE_DOM"/>
    <property type="match status" value="1"/>
</dbReference>
<protein>
    <submittedName>
        <fullName evidence="6">AarF/ABC1/UbiB kinase family protein</fullName>
    </submittedName>
</protein>